<sequence length="1767" mass="194470">MPISLELDSVGSTSPSRAGSAISSAGSPWELVGSECEELPVFLAGQALSLPEGGGRILATARCGGPLLVFLWTLVTVVRDPPSPEEEPLEGEEFTPERVMPVEVWSRRYYRRSATDGVEIFLVRRKTGNCWAALLPDLSMGTITITAKTTVFADPVPGIRWQALPALSQVQKDSFMQQATDGLRAGTIPPLDLYRPGRQAQQAVAVNVVYAVASSARSSLRTVRWALRSPYRLLGLLALGFVLFEALKYLGVVDMIVETWLAFVSWIVTCRDTLIESSETIQEWVSYGGEWLEWARKLMPLRRWAALLLALILLMIWGAHEMQEAEEAGHSSVASSSASSVVGDVGGAAAVAPPLPPPVAASPPAAAPPDAALVAQLDDLAESQRAMAAELNEIRIAERARELRRSAMVSSSVDRGAEAAAANQLQIQSMLSRLDEFEARLQGGAAAGSPAAAAAPSPATPAGAAEGPTSPARADSTVLMETPDKRAASEPAEAVSLAIKRMRFKAQMPQQVFLEQLEDFKEYPASEWATKMPEGYRERIAPDVLSEVYSTGKTAEAWARDYIRDRGLTDCNTAREMIATFAAVDTMLMTDRQKGLLNQVSFERLVRKGYALVRAYRNVHCRDDWSRPKDSKSWKSKVDWEAARRLDPQLADESTIRVMSAEEEVKKAMGRDAQLIKARTDLDGGGASPPTSSSRRVLSRWREELDIVQRANRCLLGLRQLYRGTFGDELLHPGEIWGQGPLPSTMDGDLSRSVSPRVAQMLDDFRREMLKEDGEECVRAAEVKNYVDPHFRRKKDMLMLARRMALAGMLCRCESKVDEVGLFCVVKKAEIVDGEPLVSLGLVFDQRRSNLRWRSPPWCAMGGVSAMSFLDVSEEMTEEGARMVFGTGDLPDFYYALDLGEAIAPYFVLPGVRASELLDVLPSDACLSGLGEHVGVRVALMGFSWACWMAQTTMEDLFNSGPSLGMPALAEEQRLAEGGPLPLISREVPAAHYEYIDDFGIIGVDYPPVADAEPPTQVRDIWLGAKYLVNAAGFNVHKDDCSGQARMIGGDFVGTRLAPNQDKMWLAVAGVSEILRQRSEFPDAVAKIVGILSWGFLITRGALSVFSEVYHWCMEFRGGPRRRLPDEVLRELALAAAVVPLASVDLAMPWDPTVTMFDASLYGGAIISAQADTQEMRREAPKERLQGETVLPAETGQVIEELADIAEEDPFAPLRLGWPVRAKVLRFLHLCSGHTRSGDLEFWLARLAARRGYVMQCTNVDIGFGPEFDLSEEVNVRRLELLAELEVEMGSAQLLSSLRVLRAIGLRGGSVSLEHPADPGKPPFPSIFAPPEVLEWEETLGAYRVTFPQCMRGCPALKLTTISGTAKHLQRFIRPCTHKNHMASLCGKDETGRFRTRVAQAYSSELCRVLAECHLDAMLDGRERREAEFTERAVELLIKETLERRRRDIRDIDVLPASFLETSEAGLSLLPYSVAKKTALNCYVPNVRRFLEFALDLDLPMMSREEIDNSILVYSDYLVEDEEVGPHRGDYVVHGMAFVWPELSTGLPRANRALRAWHKMHVAGEGGPQPLEVWAALDEAMRLAGSVEAADAAALAVDAYLRSAEVFALRVEDIVDADEDVVAIKLGVQERNERTKTGVRQGVLIDRPHVATMLRARKAAKKPGELVFGCSVEAYRRALRKASDDIGIAAFPAHSARHSGPSHDAAEGYRTVWAIQRRGRWASEKSVLRYMKTHALVAARAAVPAAVMARGRELLARQAPRPEKARE</sequence>
<reference evidence="3" key="1">
    <citation type="submission" date="2023-10" db="EMBL/GenBank/DDBJ databases">
        <authorList>
            <person name="Chen Y."/>
            <person name="Shah S."/>
            <person name="Dougan E. K."/>
            <person name="Thang M."/>
            <person name="Chan C."/>
        </authorList>
    </citation>
    <scope>NUCLEOTIDE SEQUENCE [LARGE SCALE GENOMIC DNA]</scope>
</reference>
<comment type="caution">
    <text evidence="3">The sequence shown here is derived from an EMBL/GenBank/DDBJ whole genome shotgun (WGS) entry which is preliminary data.</text>
</comment>
<organism evidence="3 4">
    <name type="scientific">Prorocentrum cordatum</name>
    <dbReference type="NCBI Taxonomy" id="2364126"/>
    <lineage>
        <taxon>Eukaryota</taxon>
        <taxon>Sar</taxon>
        <taxon>Alveolata</taxon>
        <taxon>Dinophyceae</taxon>
        <taxon>Prorocentrales</taxon>
        <taxon>Prorocentraceae</taxon>
        <taxon>Prorocentrum</taxon>
    </lineage>
</organism>
<keyword evidence="4" id="KW-1185">Reference proteome</keyword>
<dbReference type="Gene3D" id="1.10.443.10">
    <property type="entry name" value="Intergrase catalytic core"/>
    <property type="match status" value="1"/>
</dbReference>
<dbReference type="InterPro" id="IPR011010">
    <property type="entry name" value="DNA_brk_join_enz"/>
</dbReference>
<evidence type="ECO:0000313" key="4">
    <source>
        <dbReference type="Proteomes" id="UP001189429"/>
    </source>
</evidence>
<feature type="region of interest" description="Disordered" evidence="2">
    <location>
        <begin position="448"/>
        <end position="475"/>
    </location>
</feature>
<evidence type="ECO:0008006" key="5">
    <source>
        <dbReference type="Google" id="ProtNLM"/>
    </source>
</evidence>
<proteinExistence type="predicted"/>
<dbReference type="InterPro" id="IPR013762">
    <property type="entry name" value="Integrase-like_cat_sf"/>
</dbReference>
<protein>
    <recommendedName>
        <fullName evidence="5">RNA-directed RNA polymerase</fullName>
    </recommendedName>
</protein>
<accession>A0ABN9PD72</accession>
<evidence type="ECO:0000313" key="3">
    <source>
        <dbReference type="EMBL" id="CAK0790275.1"/>
    </source>
</evidence>
<feature type="compositionally biased region" description="Low complexity" evidence="2">
    <location>
        <begin position="448"/>
        <end position="472"/>
    </location>
</feature>
<keyword evidence="1" id="KW-0233">DNA recombination</keyword>
<feature type="compositionally biased region" description="Low complexity" evidence="2">
    <location>
        <begin position="12"/>
        <end position="21"/>
    </location>
</feature>
<dbReference type="SUPFAM" id="SSF56349">
    <property type="entry name" value="DNA breaking-rejoining enzymes"/>
    <property type="match status" value="1"/>
</dbReference>
<name>A0ABN9PD72_9DINO</name>
<gene>
    <name evidence="3" type="ORF">PCOR1329_LOCUS1600</name>
</gene>
<evidence type="ECO:0000256" key="2">
    <source>
        <dbReference type="SAM" id="MobiDB-lite"/>
    </source>
</evidence>
<dbReference type="EMBL" id="CAUYUJ010000391">
    <property type="protein sequence ID" value="CAK0790275.1"/>
    <property type="molecule type" value="Genomic_DNA"/>
</dbReference>
<dbReference type="Proteomes" id="UP001189429">
    <property type="component" value="Unassembled WGS sequence"/>
</dbReference>
<evidence type="ECO:0000256" key="1">
    <source>
        <dbReference type="ARBA" id="ARBA00023172"/>
    </source>
</evidence>
<feature type="region of interest" description="Disordered" evidence="2">
    <location>
        <begin position="1"/>
        <end position="21"/>
    </location>
</feature>